<dbReference type="InterPro" id="IPR036237">
    <property type="entry name" value="Xyl_isomerase-like_sf"/>
</dbReference>
<evidence type="ECO:0000313" key="2">
    <source>
        <dbReference type="EMBL" id="SLN52358.1"/>
    </source>
</evidence>
<evidence type="ECO:0000259" key="1">
    <source>
        <dbReference type="Pfam" id="PF01261"/>
    </source>
</evidence>
<dbReference type="SUPFAM" id="SSF51658">
    <property type="entry name" value="Xylose isomerase-like"/>
    <property type="match status" value="1"/>
</dbReference>
<dbReference type="Proteomes" id="UP000193870">
    <property type="component" value="Unassembled WGS sequence"/>
</dbReference>
<dbReference type="AlphaFoldDB" id="A0A1Y5T059"/>
<dbReference type="InterPro" id="IPR050312">
    <property type="entry name" value="IolE/XylAMocC-like"/>
</dbReference>
<sequence>MSGGIGPERLSLNTATVREQWDLAQCIEGCARHGIAGISPWRDKLHEMGVDKAARAIRDAGLRVSGLCRGGWFTESGAINQAVIDDNTRAVDEAATLGADCLVMVVGGLPRGSKDLPRAWDLVEEGLARTLDHARKAGVKVAIEPLHPMYAADRACVNTMAHALDLCDRLGDGIGCAVDVYHVWWDPALAAQIERAGRDRLMAFHICDWLVPTRDLLTDRGMMGDGVIDIPHLRGLVETQGFEGLNEVEIFSDRDWWRRDPDEVLATVVERARTVC</sequence>
<organism evidence="2 3">
    <name type="scientific">Palleronia marisminoris</name>
    <dbReference type="NCBI Taxonomy" id="315423"/>
    <lineage>
        <taxon>Bacteria</taxon>
        <taxon>Pseudomonadati</taxon>
        <taxon>Pseudomonadota</taxon>
        <taxon>Alphaproteobacteria</taxon>
        <taxon>Rhodobacterales</taxon>
        <taxon>Roseobacteraceae</taxon>
        <taxon>Palleronia</taxon>
    </lineage>
</organism>
<evidence type="ECO:0000313" key="3">
    <source>
        <dbReference type="Proteomes" id="UP000193870"/>
    </source>
</evidence>
<dbReference type="InterPro" id="IPR013022">
    <property type="entry name" value="Xyl_isomerase-like_TIM-brl"/>
</dbReference>
<gene>
    <name evidence="2" type="ORF">PAM7066_02438</name>
</gene>
<feature type="domain" description="Xylose isomerase-like TIM barrel" evidence="1">
    <location>
        <begin position="30"/>
        <end position="261"/>
    </location>
</feature>
<keyword evidence="3" id="KW-1185">Reference proteome</keyword>
<keyword evidence="2" id="KW-0413">Isomerase</keyword>
<dbReference type="Pfam" id="PF01261">
    <property type="entry name" value="AP_endonuc_2"/>
    <property type="match status" value="1"/>
</dbReference>
<dbReference type="GO" id="GO:0016853">
    <property type="term" value="F:isomerase activity"/>
    <property type="evidence" value="ECO:0007669"/>
    <property type="project" value="UniProtKB-KW"/>
</dbReference>
<accession>A0A1Y5T059</accession>
<dbReference type="PANTHER" id="PTHR12110">
    <property type="entry name" value="HYDROXYPYRUVATE ISOMERASE"/>
    <property type="match status" value="1"/>
</dbReference>
<dbReference type="PANTHER" id="PTHR12110:SF52">
    <property type="entry name" value="XYLOSE ISOMERASE"/>
    <property type="match status" value="1"/>
</dbReference>
<proteinExistence type="predicted"/>
<dbReference type="Gene3D" id="3.20.20.150">
    <property type="entry name" value="Divalent-metal-dependent TIM barrel enzymes"/>
    <property type="match status" value="1"/>
</dbReference>
<dbReference type="OrthoDB" id="9787068at2"/>
<protein>
    <submittedName>
        <fullName evidence="2">Xylose isomerase-like TIM barrel</fullName>
    </submittedName>
</protein>
<name>A0A1Y5T059_9RHOB</name>
<dbReference type="EMBL" id="FWFV01000006">
    <property type="protein sequence ID" value="SLN52358.1"/>
    <property type="molecule type" value="Genomic_DNA"/>
</dbReference>
<dbReference type="STRING" id="315423.SAMN04488020_106204"/>
<dbReference type="RefSeq" id="WP_085854412.1">
    <property type="nucleotide sequence ID" value="NZ_FOPF01000006.1"/>
</dbReference>
<reference evidence="2 3" key="1">
    <citation type="submission" date="2017-03" db="EMBL/GenBank/DDBJ databases">
        <authorList>
            <person name="Afonso C.L."/>
            <person name="Miller P.J."/>
            <person name="Scott M.A."/>
            <person name="Spackman E."/>
            <person name="Goraichik I."/>
            <person name="Dimitrov K.M."/>
            <person name="Suarez D.L."/>
            <person name="Swayne D.E."/>
        </authorList>
    </citation>
    <scope>NUCLEOTIDE SEQUENCE [LARGE SCALE GENOMIC DNA]</scope>
    <source>
        <strain evidence="2 3">CECT 7066</strain>
    </source>
</reference>